<keyword evidence="11" id="KW-1185">Reference proteome</keyword>
<keyword evidence="3 10" id="KW-0808">Transferase</keyword>
<evidence type="ECO:0000259" key="9">
    <source>
        <dbReference type="Pfam" id="PF00884"/>
    </source>
</evidence>
<dbReference type="RefSeq" id="WP_214214610.1">
    <property type="nucleotide sequence ID" value="NZ_JABBFO010000009.1"/>
</dbReference>
<dbReference type="EMBL" id="JABBFO010000009">
    <property type="protein sequence ID" value="MBT0727801.1"/>
    <property type="molecule type" value="Genomic_DNA"/>
</dbReference>
<evidence type="ECO:0000256" key="6">
    <source>
        <dbReference type="ARBA" id="ARBA00023136"/>
    </source>
</evidence>
<dbReference type="Gene3D" id="3.40.720.10">
    <property type="entry name" value="Alkaline Phosphatase, subunit A"/>
    <property type="match status" value="1"/>
</dbReference>
<comment type="subcellular location">
    <subcellularLocation>
        <location evidence="1">Cell membrane</location>
        <topology evidence="1">Multi-pass membrane protein</topology>
    </subcellularLocation>
</comment>
<keyword evidence="4 8" id="KW-0812">Transmembrane</keyword>
<dbReference type="Proteomes" id="UP000786875">
    <property type="component" value="Unassembled WGS sequence"/>
</dbReference>
<gene>
    <name evidence="10" type="ORF">HGT73_10540</name>
</gene>
<reference evidence="10 11" key="1">
    <citation type="submission" date="2020-04" db="EMBL/GenBank/DDBJ databases">
        <title>Genome sequencing of Rosenbergiella species.</title>
        <authorList>
            <person name="Alvarez-Perez S."/>
            <person name="Lievens B."/>
        </authorList>
    </citation>
    <scope>NUCLEOTIDE SEQUENCE [LARGE SCALE GENOMIC DNA]</scope>
    <source>
        <strain evidence="10 11">CdVSA20.1</strain>
    </source>
</reference>
<evidence type="ECO:0000256" key="5">
    <source>
        <dbReference type="ARBA" id="ARBA00022989"/>
    </source>
</evidence>
<name>A0ABS5T630_9GAMM</name>
<feature type="transmembrane region" description="Helical" evidence="8">
    <location>
        <begin position="98"/>
        <end position="120"/>
    </location>
</feature>
<dbReference type="CDD" id="cd16017">
    <property type="entry name" value="LptA"/>
    <property type="match status" value="1"/>
</dbReference>
<sequence length="491" mass="56149">MLEFIKNKLINGTYVTLFVLLFISVMIPVSLGYNNVWNCFLTLTLLQLARISRLLQCVLAIILFLLSFYIPIGIQFGRMNYGFVISAIETDYHETKEFLKGILGLPLLLLFISWAALYYYITLPVYKLRRKILLVLGVLFFSLAINSYPKRMIKNFVGYIIQSKKDLTLLKDEALIPDTFTDVSSHPRYKNIIIIIGESVAANYLSLYNYPHNNTPWLKTAPGFFLENYISTAPNTFLSLPRTLALSDGDQVTFNNNVVTLANRAGYDTYWISNQGFVGEYDTPATVIAMRAKHRIFLKRGDYNSALIDDFTMLKFLPDILSKEQKKVIFIHMIGSHPDTCERVIGYPQRFTVSDKQEINCYLASINKLDEFVHKVYDYAKDAQSPFVLTYFSDHGMTVDSGRRPVRHGGDEKQNYHVPFFIITDTATVHKTIDTPVSAYQFPNIFATLAGITSRQIIPLRIADIRPSEIKVFNGKEKVNYQQLSESVLIK</sequence>
<feature type="transmembrane region" description="Helical" evidence="8">
    <location>
        <begin position="53"/>
        <end position="77"/>
    </location>
</feature>
<accession>A0ABS5T630</accession>
<protein>
    <submittedName>
        <fullName evidence="10">Phosphoethanolamine transferase</fullName>
    </submittedName>
</protein>
<comment type="caution">
    <text evidence="10">The sequence shown here is derived from an EMBL/GenBank/DDBJ whole genome shotgun (WGS) entry which is preliminary data.</text>
</comment>
<keyword evidence="2" id="KW-1003">Cell membrane</keyword>
<comment type="similarity">
    <text evidence="7">Belongs to the phosphoethanolamine transferase family.</text>
</comment>
<dbReference type="InterPro" id="IPR040423">
    <property type="entry name" value="PEA_transferase"/>
</dbReference>
<dbReference type="SUPFAM" id="SSF53649">
    <property type="entry name" value="Alkaline phosphatase-like"/>
    <property type="match status" value="1"/>
</dbReference>
<proteinExistence type="inferred from homology"/>
<organism evidence="10 11">
    <name type="scientific">Rosenbergiella australiborealis</name>
    <dbReference type="NCBI Taxonomy" id="1544696"/>
    <lineage>
        <taxon>Bacteria</taxon>
        <taxon>Pseudomonadati</taxon>
        <taxon>Pseudomonadota</taxon>
        <taxon>Gammaproteobacteria</taxon>
        <taxon>Enterobacterales</taxon>
        <taxon>Erwiniaceae</taxon>
        <taxon>Rosenbergiella</taxon>
    </lineage>
</organism>
<dbReference type="InterPro" id="IPR058130">
    <property type="entry name" value="PEA_transf_C"/>
</dbReference>
<dbReference type="InterPro" id="IPR000917">
    <property type="entry name" value="Sulfatase_N"/>
</dbReference>
<evidence type="ECO:0000256" key="1">
    <source>
        <dbReference type="ARBA" id="ARBA00004651"/>
    </source>
</evidence>
<keyword evidence="6 8" id="KW-0472">Membrane</keyword>
<dbReference type="GO" id="GO:0016740">
    <property type="term" value="F:transferase activity"/>
    <property type="evidence" value="ECO:0007669"/>
    <property type="project" value="UniProtKB-KW"/>
</dbReference>
<evidence type="ECO:0000256" key="2">
    <source>
        <dbReference type="ARBA" id="ARBA00022475"/>
    </source>
</evidence>
<evidence type="ECO:0000256" key="7">
    <source>
        <dbReference type="ARBA" id="ARBA00038481"/>
    </source>
</evidence>
<dbReference type="InterPro" id="IPR017850">
    <property type="entry name" value="Alkaline_phosphatase_core_sf"/>
</dbReference>
<keyword evidence="5 8" id="KW-1133">Transmembrane helix</keyword>
<feature type="transmembrane region" description="Helical" evidence="8">
    <location>
        <begin position="12"/>
        <end position="33"/>
    </location>
</feature>
<dbReference type="PANTHER" id="PTHR30443">
    <property type="entry name" value="INNER MEMBRANE PROTEIN"/>
    <property type="match status" value="1"/>
</dbReference>
<feature type="domain" description="Sulfatase N-terminal" evidence="9">
    <location>
        <begin position="190"/>
        <end position="452"/>
    </location>
</feature>
<evidence type="ECO:0000313" key="11">
    <source>
        <dbReference type="Proteomes" id="UP000786875"/>
    </source>
</evidence>
<evidence type="ECO:0000313" key="10">
    <source>
        <dbReference type="EMBL" id="MBT0727801.1"/>
    </source>
</evidence>
<dbReference type="PANTHER" id="PTHR30443:SF4">
    <property type="entry name" value="PHOSPHOETHANOLAMINE TRANSFERASE OPGE-RELATED"/>
    <property type="match status" value="1"/>
</dbReference>
<feature type="transmembrane region" description="Helical" evidence="8">
    <location>
        <begin position="132"/>
        <end position="149"/>
    </location>
</feature>
<dbReference type="Pfam" id="PF00884">
    <property type="entry name" value="Sulfatase"/>
    <property type="match status" value="1"/>
</dbReference>
<evidence type="ECO:0000256" key="8">
    <source>
        <dbReference type="SAM" id="Phobius"/>
    </source>
</evidence>
<evidence type="ECO:0000256" key="3">
    <source>
        <dbReference type="ARBA" id="ARBA00022679"/>
    </source>
</evidence>
<evidence type="ECO:0000256" key="4">
    <source>
        <dbReference type="ARBA" id="ARBA00022692"/>
    </source>
</evidence>